<dbReference type="Pfam" id="PF05683">
    <property type="entry name" value="Fumerase_C"/>
    <property type="match status" value="1"/>
</dbReference>
<organism evidence="4 5">
    <name type="scientific">Aerophobetes bacterium</name>
    <dbReference type="NCBI Taxonomy" id="2030807"/>
    <lineage>
        <taxon>Bacteria</taxon>
        <taxon>Candidatus Aerophobota</taxon>
    </lineage>
</organism>
<evidence type="ECO:0000259" key="3">
    <source>
        <dbReference type="Pfam" id="PF05683"/>
    </source>
</evidence>
<sequence length="184" mass="20634">MREKIRLNTPFSDRDIEKLKIGDEILLTGIIYTARDMAHKRIVESIEKNEPLPFNLKGQVIYYTGPAPARPGRIIGSAGPTTSYRMDPYTIPLIKAGLKGMIGKGPRSKCVIDAMAKYKAVYFAAIGGAAAFISEKIKKARTIAYEDLGPEAIWELEVEDFPVILINDIRGNDLYREGIKNYRR</sequence>
<dbReference type="PANTHER" id="PTHR43351:SF2">
    <property type="entry name" value="L(+)-TARTRATE DEHYDRATASE SUBUNIT BETA-RELATED"/>
    <property type="match status" value="1"/>
</dbReference>
<dbReference type="AlphaFoldDB" id="A0A662DFV1"/>
<evidence type="ECO:0000313" key="5">
    <source>
        <dbReference type="Proteomes" id="UP000267654"/>
    </source>
</evidence>
<protein>
    <submittedName>
        <fullName evidence="4">Fe-S-containing hydro-lyase</fullName>
    </submittedName>
</protein>
<dbReference type="NCBIfam" id="NF005310">
    <property type="entry name" value="PRK06842.1"/>
    <property type="match status" value="1"/>
</dbReference>
<proteinExistence type="inferred from homology"/>
<comment type="similarity">
    <text evidence="1">Belongs to the class-I fumarase family.</text>
</comment>
<dbReference type="InterPro" id="IPR036660">
    <property type="entry name" value="Fe-S_hydroAse_TtdB_cat_sf"/>
</dbReference>
<dbReference type="Gene3D" id="3.20.130.10">
    <property type="entry name" value="Fe-S hydro-lyase, tartrate dehydratase beta-type, catalytic domain"/>
    <property type="match status" value="1"/>
</dbReference>
<evidence type="ECO:0000256" key="2">
    <source>
        <dbReference type="ARBA" id="ARBA00023239"/>
    </source>
</evidence>
<reference evidence="4 5" key="1">
    <citation type="submission" date="2018-06" db="EMBL/GenBank/DDBJ databases">
        <title>Extensive metabolic versatility and redundancy in microbially diverse, dynamic hydrothermal sediments.</title>
        <authorList>
            <person name="Dombrowski N."/>
            <person name="Teske A."/>
            <person name="Baker B.J."/>
        </authorList>
    </citation>
    <scope>NUCLEOTIDE SEQUENCE [LARGE SCALE GENOMIC DNA]</scope>
    <source>
        <strain evidence="4">B19_G9</strain>
    </source>
</reference>
<feature type="domain" description="Fe-S hydro-lyase tartrate dehydratase beta-type catalytic" evidence="3">
    <location>
        <begin position="3"/>
        <end position="177"/>
    </location>
</feature>
<keyword evidence="2 4" id="KW-0456">Lyase</keyword>
<dbReference type="PANTHER" id="PTHR43351">
    <property type="entry name" value="L(+)-TARTRATE DEHYDRATASE SUBUNIT BETA"/>
    <property type="match status" value="1"/>
</dbReference>
<evidence type="ECO:0000313" key="4">
    <source>
        <dbReference type="EMBL" id="RLE14345.1"/>
    </source>
</evidence>
<accession>A0A662DFV1</accession>
<comment type="caution">
    <text evidence="4">The sequence shown here is derived from an EMBL/GenBank/DDBJ whole genome shotgun (WGS) entry which is preliminary data.</text>
</comment>
<dbReference type="SUPFAM" id="SSF117457">
    <property type="entry name" value="FumA C-terminal domain-like"/>
    <property type="match status" value="1"/>
</dbReference>
<evidence type="ECO:0000256" key="1">
    <source>
        <dbReference type="ARBA" id="ARBA00008876"/>
    </source>
</evidence>
<name>A0A662DFV1_UNCAE</name>
<dbReference type="EMBL" id="QMQB01000042">
    <property type="protein sequence ID" value="RLE14345.1"/>
    <property type="molecule type" value="Genomic_DNA"/>
</dbReference>
<gene>
    <name evidence="4" type="ORF">DRI96_01590</name>
</gene>
<dbReference type="NCBIfam" id="TIGR00723">
    <property type="entry name" value="ttdB_fumA_fumB"/>
    <property type="match status" value="1"/>
</dbReference>
<dbReference type="Proteomes" id="UP000267654">
    <property type="component" value="Unassembled WGS sequence"/>
</dbReference>
<dbReference type="GO" id="GO:0016836">
    <property type="term" value="F:hydro-lyase activity"/>
    <property type="evidence" value="ECO:0007669"/>
    <property type="project" value="InterPro"/>
</dbReference>
<dbReference type="InterPro" id="IPR004647">
    <property type="entry name" value="Fe-S_hydro-lyase_TtdB-typ_cat"/>
</dbReference>